<evidence type="ECO:0000256" key="11">
    <source>
        <dbReference type="ARBA" id="ARBA00023146"/>
    </source>
</evidence>
<dbReference type="Gene3D" id="3.30.930.10">
    <property type="entry name" value="Bira Bifunctional Protein, Domain 2"/>
    <property type="match status" value="1"/>
</dbReference>
<dbReference type="STRING" id="1069083.GCA_000371805_00009"/>
<dbReference type="PRINTS" id="PR01047">
    <property type="entry name" value="TRNASYNTHTHR"/>
</dbReference>
<evidence type="ECO:0000313" key="17">
    <source>
        <dbReference type="Proteomes" id="UP000053695"/>
    </source>
</evidence>
<dbReference type="EMBL" id="APMM01000009">
    <property type="protein sequence ID" value="ENN96614.1"/>
    <property type="molecule type" value="Genomic_DNA"/>
</dbReference>
<comment type="subcellular location">
    <subcellularLocation>
        <location evidence="1 14">Cytoplasm</location>
    </subcellularLocation>
</comment>
<dbReference type="Gene3D" id="3.50.80.10">
    <property type="entry name" value="D-tyrosyl-tRNA(Tyr) deacylase"/>
    <property type="match status" value="1"/>
</dbReference>
<evidence type="ECO:0000256" key="9">
    <source>
        <dbReference type="ARBA" id="ARBA00022884"/>
    </source>
</evidence>
<name>N6UWD0_9EURY</name>
<gene>
    <name evidence="14" type="primary">thrS</name>
    <name evidence="16" type="ORF">J422_01398</name>
</gene>
<dbReference type="NCBIfam" id="NF003068">
    <property type="entry name" value="PRK03991.1"/>
    <property type="match status" value="1"/>
</dbReference>
<evidence type="ECO:0000313" key="16">
    <source>
        <dbReference type="EMBL" id="ENN96614.1"/>
    </source>
</evidence>
<comment type="caution">
    <text evidence="14">Lacks conserved residue(s) required for the propagation of feature annotation.</text>
</comment>
<keyword evidence="4 14" id="KW-0436">Ligase</keyword>
<dbReference type="GO" id="GO:0005737">
    <property type="term" value="C:cytoplasm"/>
    <property type="evidence" value="ECO:0007669"/>
    <property type="project" value="UniProtKB-SubCell"/>
</dbReference>
<keyword evidence="6 14" id="KW-0547">Nucleotide-binding</keyword>
<accession>N6UWD0</accession>
<keyword evidence="17" id="KW-1185">Reference proteome</keyword>
<evidence type="ECO:0000256" key="8">
    <source>
        <dbReference type="ARBA" id="ARBA00022840"/>
    </source>
</evidence>
<dbReference type="InterPro" id="IPR045864">
    <property type="entry name" value="aa-tRNA-synth_II/BPL/LPL"/>
</dbReference>
<feature type="binding site" evidence="14">
    <location>
        <position position="454"/>
    </location>
    <ligand>
        <name>Zn(2+)</name>
        <dbReference type="ChEBI" id="CHEBI:29105"/>
        <note>catalytic</note>
    </ligand>
</feature>
<dbReference type="GO" id="GO:0008270">
    <property type="term" value="F:zinc ion binding"/>
    <property type="evidence" value="ECO:0007669"/>
    <property type="project" value="InterPro"/>
</dbReference>
<dbReference type="PATRIC" id="fig|1069083.5.peg.274"/>
<evidence type="ECO:0000256" key="3">
    <source>
        <dbReference type="ARBA" id="ARBA00022555"/>
    </source>
</evidence>
<dbReference type="FunFam" id="3.50.80.10:FF:000004">
    <property type="entry name" value="Threonine--tRNA ligase"/>
    <property type="match status" value="1"/>
</dbReference>
<evidence type="ECO:0000256" key="14">
    <source>
        <dbReference type="HAMAP-Rule" id="MF_00184"/>
    </source>
</evidence>
<evidence type="ECO:0000256" key="4">
    <source>
        <dbReference type="ARBA" id="ARBA00022598"/>
    </source>
</evidence>
<dbReference type="AlphaFoldDB" id="N6UWD0"/>
<dbReference type="PANTHER" id="PTHR11451:SF44">
    <property type="entry name" value="THREONINE--TRNA LIGASE, CHLOROPLASTIC_MITOCHONDRIAL 2"/>
    <property type="match status" value="1"/>
</dbReference>
<dbReference type="RefSeq" id="WP_004589943.1">
    <property type="nucleotide sequence ID" value="NZ_APMM01000009.1"/>
</dbReference>
<keyword evidence="8 14" id="KW-0067">ATP-binding</keyword>
<comment type="subunit">
    <text evidence="14">Homodimer.</text>
</comment>
<comment type="caution">
    <text evidence="16">The sequence shown here is derived from an EMBL/GenBank/DDBJ whole genome shotgun (WGS) entry which is preliminary data.</text>
</comment>
<sequence length="608" mass="71319">MKMLLIHADYLEFEAKEKTKIAEETDILKGRMEDCLVCFIAVERGDNKNVIKPAIEEIDKVAKQLKVNNIVLYPYAHLSSDLSDPETAVNILKLLEEELKSRYNVLRAPFGWYKSFKLSCKGHPLSELSRKIEPKEEEEKKEVKSKIYLIKDNEIIEINEKNLDIIEDKNLLALAKHELGIKEKADKEPYHIKFIREKDICDHEPSSDPGHFRWYPKGKLIRDLLAEYVYNLVINMGAMPVETPVMYDLSNRAIKEHADKFGERQYRFRQGNKELMLRFAACFGQFMIKKDMFLQPKYLPLKLYELSTYSFRYEQRGELVGLKRLRAFTMPDMHTVCLNLDQAIEEFERQFWTCLKTGEDLGVEYSVIFRFTRDFFEEHKDWFLKIAKEYKEKYNKDLLLEILEERKHYWVGKVDIAAIDSLNRPIENPTVQIDVESARRFGIKVGDIHPIILHCSPTGSLERVICSIIEEAYKNVDKKAPTLPLWLSPIQVRIIPVSEKYNDYAIEIAEILRRNNIRADVDDRDETVGKKIRDANREWIPYIVVVGEEEVKSNVLTVTVREKSTLKSSYKEKKTLEELINEIKEKVKGYPYKPLPLPIRCSLQPKFH</sequence>
<dbReference type="InterPro" id="IPR002320">
    <property type="entry name" value="Thr-tRNA-ligase_IIa"/>
</dbReference>
<dbReference type="HAMAP" id="MF_00184">
    <property type="entry name" value="Thr_tRNA_synth"/>
    <property type="match status" value="1"/>
</dbReference>
<proteinExistence type="inferred from homology"/>
<dbReference type="Pfam" id="PF08915">
    <property type="entry name" value="tRNA-Thr_ED"/>
    <property type="match status" value="1"/>
</dbReference>
<feature type="binding site" evidence="14">
    <location>
        <position position="334"/>
    </location>
    <ligand>
        <name>Zn(2+)</name>
        <dbReference type="ChEBI" id="CHEBI:29105"/>
        <note>catalytic</note>
    </ligand>
</feature>
<comment type="similarity">
    <text evidence="13">Belongs to the class-II aminoacyl-tRNA synthetase family. Archaea-specific ThrRS editing domain subfamily.</text>
</comment>
<evidence type="ECO:0000256" key="7">
    <source>
        <dbReference type="ARBA" id="ARBA00022833"/>
    </source>
</evidence>
<dbReference type="InterPro" id="IPR006195">
    <property type="entry name" value="aa-tRNA-synth_II"/>
</dbReference>
<keyword evidence="2 14" id="KW-0963">Cytoplasm</keyword>
<keyword evidence="5 14" id="KW-0479">Metal-binding</keyword>
<dbReference type="Pfam" id="PF00587">
    <property type="entry name" value="tRNA-synt_2b"/>
    <property type="match status" value="1"/>
</dbReference>
<dbReference type="InterPro" id="IPR002314">
    <property type="entry name" value="aa-tRNA-synt_IIb"/>
</dbReference>
<dbReference type="GO" id="GO:0002161">
    <property type="term" value="F:aminoacyl-tRNA deacylase activity"/>
    <property type="evidence" value="ECO:0007669"/>
    <property type="project" value="UniProtKB-ARBA"/>
</dbReference>
<dbReference type="Pfam" id="PF03129">
    <property type="entry name" value="HGTP_anticodon"/>
    <property type="match status" value="1"/>
</dbReference>
<comment type="catalytic activity">
    <reaction evidence="12 14">
        <text>tRNA(Thr) + L-threonine + ATP = L-threonyl-tRNA(Thr) + AMP + diphosphate + H(+)</text>
        <dbReference type="Rhea" id="RHEA:24624"/>
        <dbReference type="Rhea" id="RHEA-COMP:9670"/>
        <dbReference type="Rhea" id="RHEA-COMP:9704"/>
        <dbReference type="ChEBI" id="CHEBI:15378"/>
        <dbReference type="ChEBI" id="CHEBI:30616"/>
        <dbReference type="ChEBI" id="CHEBI:33019"/>
        <dbReference type="ChEBI" id="CHEBI:57926"/>
        <dbReference type="ChEBI" id="CHEBI:78442"/>
        <dbReference type="ChEBI" id="CHEBI:78534"/>
        <dbReference type="ChEBI" id="CHEBI:456215"/>
        <dbReference type="EC" id="6.1.1.3"/>
    </reaction>
</comment>
<dbReference type="SUPFAM" id="SSF55681">
    <property type="entry name" value="Class II aaRS and biotin synthetases"/>
    <property type="match status" value="1"/>
</dbReference>
<evidence type="ECO:0000256" key="6">
    <source>
        <dbReference type="ARBA" id="ARBA00022741"/>
    </source>
</evidence>
<evidence type="ECO:0000256" key="12">
    <source>
        <dbReference type="ARBA" id="ARBA00049515"/>
    </source>
</evidence>
<evidence type="ECO:0000256" key="13">
    <source>
        <dbReference type="ARBA" id="ARBA00060816"/>
    </source>
</evidence>
<dbReference type="GO" id="GO:0005524">
    <property type="term" value="F:ATP binding"/>
    <property type="evidence" value="ECO:0007669"/>
    <property type="project" value="UniProtKB-UniRule"/>
</dbReference>
<dbReference type="PROSITE" id="PS50862">
    <property type="entry name" value="AA_TRNA_LIGASE_II"/>
    <property type="match status" value="1"/>
</dbReference>
<reference evidence="16 17" key="1">
    <citation type="journal article" date="2013" name="Genome Announc.">
        <title>Draft Genome Sequence of a Highly Flagellated, Fast-Swimming Archaeon, Methanocaldococcus villosus Strain KIN24-T80 (DSM 22612).</title>
        <authorList>
            <person name="Thennarasu S."/>
            <person name="Polireddy D."/>
            <person name="Antony A."/>
            <person name="Yada M.R."/>
            <person name="Algarawi S."/>
            <person name="Sivakumar N."/>
        </authorList>
    </citation>
    <scope>NUCLEOTIDE SEQUENCE [LARGE SCALE GENOMIC DNA]</scope>
    <source>
        <strain evidence="16 17">KIN24-T80</strain>
    </source>
</reference>
<dbReference type="GO" id="GO:0000049">
    <property type="term" value="F:tRNA binding"/>
    <property type="evidence" value="ECO:0007669"/>
    <property type="project" value="UniProtKB-KW"/>
</dbReference>
<dbReference type="Proteomes" id="UP000053695">
    <property type="component" value="Unassembled WGS sequence"/>
</dbReference>
<comment type="cofactor">
    <cofactor evidence="14">
        <name>Zn(2+)</name>
        <dbReference type="ChEBI" id="CHEBI:29105"/>
    </cofactor>
    <text evidence="14">Binds 1 zinc ion per subunit.</text>
</comment>
<dbReference type="Gene3D" id="3.40.50.800">
    <property type="entry name" value="Anticodon-binding domain"/>
    <property type="match status" value="1"/>
</dbReference>
<keyword evidence="11 14" id="KW-0030">Aminoacyl-tRNA synthetase</keyword>
<evidence type="ECO:0000256" key="10">
    <source>
        <dbReference type="ARBA" id="ARBA00022917"/>
    </source>
</evidence>
<dbReference type="GO" id="GO:0004829">
    <property type="term" value="F:threonine-tRNA ligase activity"/>
    <property type="evidence" value="ECO:0007669"/>
    <property type="project" value="UniProtKB-UniRule"/>
</dbReference>
<dbReference type="CDD" id="cd00860">
    <property type="entry name" value="ThrRS_anticodon"/>
    <property type="match status" value="1"/>
</dbReference>
<dbReference type="OrthoDB" id="372136at2157"/>
<feature type="binding site" evidence="14">
    <location>
        <position position="282"/>
    </location>
    <ligand>
        <name>Zn(2+)</name>
        <dbReference type="ChEBI" id="CHEBI:29105"/>
        <note>catalytic</note>
    </ligand>
</feature>
<evidence type="ECO:0000259" key="15">
    <source>
        <dbReference type="PROSITE" id="PS50862"/>
    </source>
</evidence>
<evidence type="ECO:0000256" key="5">
    <source>
        <dbReference type="ARBA" id="ARBA00022723"/>
    </source>
</evidence>
<keyword evidence="3 14" id="KW-0820">tRNA-binding</keyword>
<dbReference type="InterPro" id="IPR047246">
    <property type="entry name" value="ThrRS_anticodon"/>
</dbReference>
<dbReference type="InterPro" id="IPR015011">
    <property type="entry name" value="Threonyl-tRNA_syn_edit_dom_arc"/>
</dbReference>
<dbReference type="PANTHER" id="PTHR11451">
    <property type="entry name" value="THREONINE-TRNA LIGASE"/>
    <property type="match status" value="1"/>
</dbReference>
<protein>
    <recommendedName>
        <fullName evidence="14">Threonine--tRNA ligase</fullName>
        <ecNumber evidence="14">6.1.1.3</ecNumber>
    </recommendedName>
    <alternativeName>
        <fullName evidence="14">Threonyl-tRNA synthetase</fullName>
        <shortName evidence="14">ThrRS</shortName>
    </alternativeName>
</protein>
<dbReference type="FunFam" id="3.40.50.800:FF:000001">
    <property type="entry name" value="Threonine--tRNA ligase"/>
    <property type="match status" value="1"/>
</dbReference>
<keyword evidence="10 14" id="KW-0648">Protein biosynthesis</keyword>
<keyword evidence="7 14" id="KW-0862">Zinc</keyword>
<evidence type="ECO:0000256" key="1">
    <source>
        <dbReference type="ARBA" id="ARBA00004496"/>
    </source>
</evidence>
<evidence type="ECO:0000256" key="2">
    <source>
        <dbReference type="ARBA" id="ARBA00022490"/>
    </source>
</evidence>
<keyword evidence="9 14" id="KW-0694">RNA-binding</keyword>
<dbReference type="GO" id="GO:0006435">
    <property type="term" value="P:threonyl-tRNA aminoacylation"/>
    <property type="evidence" value="ECO:0007669"/>
    <property type="project" value="UniProtKB-UniRule"/>
</dbReference>
<dbReference type="InterPro" id="IPR023509">
    <property type="entry name" value="DTD-like_sf"/>
</dbReference>
<dbReference type="EC" id="6.1.1.3" evidence="14"/>
<dbReference type="NCBIfam" id="TIGR00418">
    <property type="entry name" value="thrS"/>
    <property type="match status" value="1"/>
</dbReference>
<organism evidence="16 17">
    <name type="scientific">Methanocaldococcus villosus KIN24-T80</name>
    <dbReference type="NCBI Taxonomy" id="1069083"/>
    <lineage>
        <taxon>Archaea</taxon>
        <taxon>Methanobacteriati</taxon>
        <taxon>Methanobacteriota</taxon>
        <taxon>Methanomada group</taxon>
        <taxon>Methanococci</taxon>
        <taxon>Methanococcales</taxon>
        <taxon>Methanocaldococcaceae</taxon>
        <taxon>Methanocaldococcus</taxon>
    </lineage>
</organism>
<feature type="domain" description="Aminoacyl-transfer RNA synthetases class-II family profile" evidence="15">
    <location>
        <begin position="219"/>
        <end position="481"/>
    </location>
</feature>
<dbReference type="SUPFAM" id="SSF52954">
    <property type="entry name" value="Class II aaRS ABD-related"/>
    <property type="match status" value="1"/>
</dbReference>
<dbReference type="InterPro" id="IPR036621">
    <property type="entry name" value="Anticodon-bd_dom_sf"/>
</dbReference>
<dbReference type="InterPro" id="IPR004154">
    <property type="entry name" value="Anticodon-bd"/>
</dbReference>